<keyword evidence="1" id="KW-0805">Transcription regulation</keyword>
<dbReference type="AlphaFoldDB" id="A0AAD1C2N6"/>
<dbReference type="Gene3D" id="1.10.10.60">
    <property type="entry name" value="Homeodomain-like"/>
    <property type="match status" value="1"/>
</dbReference>
<keyword evidence="3" id="KW-0804">Transcription</keyword>
<protein>
    <submittedName>
        <fullName evidence="6">Transcriptional regulator</fullName>
    </submittedName>
</protein>
<dbReference type="EMBL" id="AP014862">
    <property type="protein sequence ID" value="BAU75501.1"/>
    <property type="molecule type" value="Genomic_DNA"/>
</dbReference>
<name>A0AAD1C2N6_METFU</name>
<dbReference type="GO" id="GO:0005829">
    <property type="term" value="C:cytosol"/>
    <property type="evidence" value="ECO:0007669"/>
    <property type="project" value="TreeGrafter"/>
</dbReference>
<feature type="region of interest" description="Disordered" evidence="4">
    <location>
        <begin position="336"/>
        <end position="361"/>
    </location>
</feature>
<evidence type="ECO:0000259" key="5">
    <source>
        <dbReference type="PROSITE" id="PS01124"/>
    </source>
</evidence>
<keyword evidence="2" id="KW-0238">DNA-binding</keyword>
<keyword evidence="7" id="KW-1185">Reference proteome</keyword>
<proteinExistence type="predicted"/>
<accession>A0AAD1C2N6</accession>
<evidence type="ECO:0000313" key="7">
    <source>
        <dbReference type="Proteomes" id="UP000218554"/>
    </source>
</evidence>
<dbReference type="KEGG" id="pfuw:KF707C_38130"/>
<evidence type="ECO:0000256" key="1">
    <source>
        <dbReference type="ARBA" id="ARBA00023015"/>
    </source>
</evidence>
<dbReference type="GO" id="GO:0000976">
    <property type="term" value="F:transcription cis-regulatory region binding"/>
    <property type="evidence" value="ECO:0007669"/>
    <property type="project" value="TreeGrafter"/>
</dbReference>
<dbReference type="SUPFAM" id="SSF46689">
    <property type="entry name" value="Homeodomain-like"/>
    <property type="match status" value="1"/>
</dbReference>
<dbReference type="PANTHER" id="PTHR47894">
    <property type="entry name" value="HTH-TYPE TRANSCRIPTIONAL REGULATOR GADX"/>
    <property type="match status" value="1"/>
</dbReference>
<dbReference type="PROSITE" id="PS01124">
    <property type="entry name" value="HTH_ARAC_FAMILY_2"/>
    <property type="match status" value="1"/>
</dbReference>
<evidence type="ECO:0000256" key="2">
    <source>
        <dbReference type="ARBA" id="ARBA00023125"/>
    </source>
</evidence>
<dbReference type="SMART" id="SM00342">
    <property type="entry name" value="HTH_ARAC"/>
    <property type="match status" value="1"/>
</dbReference>
<feature type="domain" description="HTH araC/xylS-type" evidence="5">
    <location>
        <begin position="229"/>
        <end position="327"/>
    </location>
</feature>
<dbReference type="GO" id="GO:0003700">
    <property type="term" value="F:DNA-binding transcription factor activity"/>
    <property type="evidence" value="ECO:0007669"/>
    <property type="project" value="InterPro"/>
</dbReference>
<sequence>MASLVRGIALLGFDKFAISQGLEPQAVLAEVGLPSDAVDGLISGTEFVALLELCAKRSHNPLFGLQLGLHQGPQALGSLLYVIRSTGTLGQVLEALTRYFHFHSTGADLHLERQGGTARLLYDVTDGDAIAVRQTVELAMGISARLIQGLLGHPWKPLGLHLRHPVAEKPSAYRQLLGVTPHFDSPVNAWVFDESLLESPLSAIDAGFHELASRHIGELAQITLQELPPYVGKLLRRRLPSGQVTIEHVAEQMKISPRSLQRYLHAEGTSFQKLLDQTRQSMAARYMRDSSVSLTQLSELLGYADLSAFSRAFSRWNGMSPQKWKQRHRQTQRIAIPGPGEAAPDVMTGQPVLPDSASGTG</sequence>
<reference evidence="7" key="1">
    <citation type="submission" date="2015-05" db="EMBL/GenBank/DDBJ databases">
        <title>Draft genome sequencing of a biphenyl-degrading bacterium, Pseudomonas balearica KF707 (=NBRC110670).</title>
        <authorList>
            <person name="Kimura N."/>
            <person name="Hirose J."/>
            <person name="Watanabe T."/>
            <person name="Suenaga H."/>
            <person name="Fujihara H."/>
            <person name="Noguchi M."/>
            <person name="Hashimoto M."/>
            <person name="Shimodaira J."/>
            <person name="Tsuchikane K."/>
            <person name="Hosoyama A."/>
            <person name="Yamazoe A."/>
            <person name="Fujita N."/>
            <person name="Furukawa K."/>
        </authorList>
    </citation>
    <scope>NUCLEOTIDE SEQUENCE [LARGE SCALE GENOMIC DNA]</scope>
    <source>
        <strain evidence="7">DSM 10086 / NBRC 110670 / KF707</strain>
    </source>
</reference>
<gene>
    <name evidence="6" type="ORF">KF707C_38130</name>
</gene>
<dbReference type="PANTHER" id="PTHR47894:SF4">
    <property type="entry name" value="HTH-TYPE TRANSCRIPTIONAL REGULATOR GADX"/>
    <property type="match status" value="1"/>
</dbReference>
<evidence type="ECO:0000313" key="6">
    <source>
        <dbReference type="EMBL" id="BAU75501.1"/>
    </source>
</evidence>
<evidence type="ECO:0000256" key="3">
    <source>
        <dbReference type="ARBA" id="ARBA00023163"/>
    </source>
</evidence>
<evidence type="ECO:0000256" key="4">
    <source>
        <dbReference type="SAM" id="MobiDB-lite"/>
    </source>
</evidence>
<dbReference type="RefSeq" id="WP_069776278.1">
    <property type="nucleotide sequence ID" value="NZ_AJMR01000018.1"/>
</dbReference>
<dbReference type="Pfam" id="PF12625">
    <property type="entry name" value="Arabinose_bd"/>
    <property type="match status" value="1"/>
</dbReference>
<dbReference type="Proteomes" id="UP000218554">
    <property type="component" value="Chromosome"/>
</dbReference>
<dbReference type="InterPro" id="IPR032687">
    <property type="entry name" value="AraC-type_N"/>
</dbReference>
<dbReference type="InterPro" id="IPR018060">
    <property type="entry name" value="HTH_AraC"/>
</dbReference>
<dbReference type="Pfam" id="PF12833">
    <property type="entry name" value="HTH_18"/>
    <property type="match status" value="1"/>
</dbReference>
<dbReference type="InterPro" id="IPR009057">
    <property type="entry name" value="Homeodomain-like_sf"/>
</dbReference>
<reference evidence="6 7" key="2">
    <citation type="journal article" date="2017" name="Int. J. Syst. Evol. Microbiol.">
        <title>Pseudomonas furukawaii sp. nov., a polychlorinated biphenyl-degrading bacterium isolated from biphenyl-contaminated soil in Japan.</title>
        <authorList>
            <person name="Kimura N."/>
            <person name="Watanabe T."/>
            <person name="Suenaga H."/>
            <person name="Fujihara H."/>
            <person name="Futagami T."/>
            <person name="Goto M."/>
            <person name="Hanada S."/>
            <person name="Hirose J."/>
        </authorList>
    </citation>
    <scope>NUCLEOTIDE SEQUENCE [LARGE SCALE GENOMIC DNA]</scope>
    <source>
        <strain evidence="7">DSM 10086 / NBRC 110670 / KF707</strain>
    </source>
</reference>
<organism evidence="6 7">
    <name type="scientific">Metapseudomonas furukawaii</name>
    <name type="common">Pseudomonas furukawaii</name>
    <dbReference type="NCBI Taxonomy" id="1149133"/>
    <lineage>
        <taxon>Bacteria</taxon>
        <taxon>Pseudomonadati</taxon>
        <taxon>Pseudomonadota</taxon>
        <taxon>Gammaproteobacteria</taxon>
        <taxon>Pseudomonadales</taxon>
        <taxon>Pseudomonadaceae</taxon>
        <taxon>Metapseudomonas</taxon>
    </lineage>
</organism>